<evidence type="ECO:0000256" key="1">
    <source>
        <dbReference type="SAM" id="Coils"/>
    </source>
</evidence>
<dbReference type="InterPro" id="IPR055289">
    <property type="entry name" value="OFD1"/>
</dbReference>
<accession>A0AAW2ZC37</accession>
<keyword evidence="3" id="KW-1185">Reference proteome</keyword>
<evidence type="ECO:0000313" key="2">
    <source>
        <dbReference type="EMBL" id="KAL0486736.1"/>
    </source>
</evidence>
<keyword evidence="1" id="KW-0175">Coiled coil</keyword>
<proteinExistence type="predicted"/>
<dbReference type="SMART" id="SM00667">
    <property type="entry name" value="LisH"/>
    <property type="match status" value="1"/>
</dbReference>
<dbReference type="InterPro" id="IPR006594">
    <property type="entry name" value="LisH"/>
</dbReference>
<organism evidence="2 3">
    <name type="scientific">Acrasis kona</name>
    <dbReference type="NCBI Taxonomy" id="1008807"/>
    <lineage>
        <taxon>Eukaryota</taxon>
        <taxon>Discoba</taxon>
        <taxon>Heterolobosea</taxon>
        <taxon>Tetramitia</taxon>
        <taxon>Eutetramitia</taxon>
        <taxon>Acrasidae</taxon>
        <taxon>Acrasis</taxon>
    </lineage>
</organism>
<comment type="caution">
    <text evidence="2">The sequence shown here is derived from an EMBL/GenBank/DDBJ whole genome shotgun (WGS) entry which is preliminary data.</text>
</comment>
<dbReference type="GO" id="GO:0005576">
    <property type="term" value="C:extracellular region"/>
    <property type="evidence" value="ECO:0007669"/>
    <property type="project" value="GOC"/>
</dbReference>
<reference evidence="2 3" key="1">
    <citation type="submission" date="2024-03" db="EMBL/GenBank/DDBJ databases">
        <title>The Acrasis kona genome and developmental transcriptomes reveal deep origins of eukaryotic multicellular pathways.</title>
        <authorList>
            <person name="Sheikh S."/>
            <person name="Fu C.-J."/>
            <person name="Brown M.W."/>
            <person name="Baldauf S.L."/>
        </authorList>
    </citation>
    <scope>NUCLEOTIDE SEQUENCE [LARGE SCALE GENOMIC DNA]</scope>
    <source>
        <strain evidence="2 3">ATCC MYA-3509</strain>
    </source>
</reference>
<dbReference type="AlphaFoldDB" id="A0AAW2ZC37"/>
<feature type="coiled-coil region" evidence="1">
    <location>
        <begin position="274"/>
        <end position="301"/>
    </location>
</feature>
<protein>
    <submittedName>
        <fullName evidence="2">Uncharacterized protein</fullName>
    </submittedName>
</protein>
<dbReference type="GO" id="GO:0036064">
    <property type="term" value="C:ciliary basal body"/>
    <property type="evidence" value="ECO:0007669"/>
    <property type="project" value="TreeGrafter"/>
</dbReference>
<dbReference type="Proteomes" id="UP001431209">
    <property type="component" value="Unassembled WGS sequence"/>
</dbReference>
<dbReference type="PANTHER" id="PTHR39063:SF1">
    <property type="entry name" value="OFD1 CENTRIOLE AND CENTRIOLAR SATELLITE PROTEIN"/>
    <property type="match status" value="1"/>
</dbReference>
<evidence type="ECO:0000313" key="3">
    <source>
        <dbReference type="Proteomes" id="UP001431209"/>
    </source>
</evidence>
<dbReference type="GO" id="GO:0005813">
    <property type="term" value="C:centrosome"/>
    <property type="evidence" value="ECO:0007669"/>
    <property type="project" value="TreeGrafter"/>
</dbReference>
<gene>
    <name evidence="2" type="ORF">AKO1_001604</name>
</gene>
<dbReference type="EMBL" id="JAOPGA020001261">
    <property type="protein sequence ID" value="KAL0486736.1"/>
    <property type="molecule type" value="Genomic_DNA"/>
</dbReference>
<name>A0AAW2ZC37_9EUKA</name>
<dbReference type="GO" id="GO:0060287">
    <property type="term" value="P:epithelial cilium movement involved in determination of left/right asymmetry"/>
    <property type="evidence" value="ECO:0007669"/>
    <property type="project" value="TreeGrafter"/>
</dbReference>
<dbReference type="PANTHER" id="PTHR39063">
    <property type="entry name" value="ORAL-FACIAL-DIGITAL SYNDROME 1 PROTEIN HOMOLOG"/>
    <property type="match status" value="1"/>
</dbReference>
<sequence length="350" mass="40989">MDYTKFHSYDIPVSGRVSVHEPVSDDRLFVRTSKIKNEELMSQEDFRRRTMEHFRKVGKTDTLKAIFRAELLGNLCSDKRGIGIEFKKPDNLSLKRRALDGAVANYLKKANYTLTLSVFVSDAKIKDSLTLNDKDVLKMLGVTNTSNLPMSTEGPLVTLVDFVEQINNTKKFTMATQTESAPDDQGIDGQLRRLDQDYLMQLEHYKRKTELSTEEKFAQYQRDVDRRANDEISSKIKLFEETTLNAMRLEENAKCRERISSIKDELDKDYMRKCSRLSARERQVMERLEAKEKEVQKLQYQQRQEHLTRMEELHCAQSLLRSDKLEIERSRKELEDRSKRLDSLQNQNLD</sequence>
<dbReference type="PROSITE" id="PS50896">
    <property type="entry name" value="LISH"/>
    <property type="match status" value="1"/>
</dbReference>